<protein>
    <recommendedName>
        <fullName evidence="4">Protein-glutamate methylesterase/protein-glutamine glutaminase</fullName>
        <ecNumber evidence="4">3.1.1.61</ecNumber>
        <ecNumber evidence="4">3.5.1.44</ecNumber>
    </recommendedName>
</protein>
<dbReference type="NCBIfam" id="NF001965">
    <property type="entry name" value="PRK00742.1"/>
    <property type="match status" value="1"/>
</dbReference>
<dbReference type="OrthoDB" id="9793421at2"/>
<dbReference type="SUPFAM" id="SSF52738">
    <property type="entry name" value="Methylesterase CheB, C-terminal domain"/>
    <property type="match status" value="1"/>
</dbReference>
<keyword evidence="11" id="KW-1185">Reference proteome</keyword>
<dbReference type="GO" id="GO:0005737">
    <property type="term" value="C:cytoplasm"/>
    <property type="evidence" value="ECO:0007669"/>
    <property type="project" value="UniProtKB-SubCell"/>
</dbReference>
<dbReference type="GO" id="GO:0050568">
    <property type="term" value="F:protein-glutamine glutaminase activity"/>
    <property type="evidence" value="ECO:0007669"/>
    <property type="project" value="UniProtKB-UniRule"/>
</dbReference>
<comment type="catalytic activity">
    <reaction evidence="3 4">
        <text>[protein]-L-glutamate 5-O-methyl ester + H2O = L-glutamyl-[protein] + methanol + H(+)</text>
        <dbReference type="Rhea" id="RHEA:23236"/>
        <dbReference type="Rhea" id="RHEA-COMP:10208"/>
        <dbReference type="Rhea" id="RHEA-COMP:10311"/>
        <dbReference type="ChEBI" id="CHEBI:15377"/>
        <dbReference type="ChEBI" id="CHEBI:15378"/>
        <dbReference type="ChEBI" id="CHEBI:17790"/>
        <dbReference type="ChEBI" id="CHEBI:29973"/>
        <dbReference type="ChEBI" id="CHEBI:82795"/>
        <dbReference type="EC" id="3.1.1.61"/>
    </reaction>
</comment>
<feature type="modified residue" description="4-aspartylphosphate" evidence="4 6">
    <location>
        <position position="55"/>
    </location>
</feature>
<dbReference type="PROSITE" id="PS50122">
    <property type="entry name" value="CHEB"/>
    <property type="match status" value="1"/>
</dbReference>
<keyword evidence="4" id="KW-0963">Cytoplasm</keyword>
<comment type="catalytic activity">
    <reaction evidence="4">
        <text>L-glutaminyl-[protein] + H2O = L-glutamyl-[protein] + NH4(+)</text>
        <dbReference type="Rhea" id="RHEA:16441"/>
        <dbReference type="Rhea" id="RHEA-COMP:10207"/>
        <dbReference type="Rhea" id="RHEA-COMP:10208"/>
        <dbReference type="ChEBI" id="CHEBI:15377"/>
        <dbReference type="ChEBI" id="CHEBI:28938"/>
        <dbReference type="ChEBI" id="CHEBI:29973"/>
        <dbReference type="ChEBI" id="CHEBI:30011"/>
        <dbReference type="EC" id="3.5.1.44"/>
    </reaction>
</comment>
<feature type="active site" evidence="4 5">
    <location>
        <position position="223"/>
    </location>
</feature>
<evidence type="ECO:0000313" key="11">
    <source>
        <dbReference type="Proteomes" id="UP000218890"/>
    </source>
</evidence>
<evidence type="ECO:0000259" key="8">
    <source>
        <dbReference type="PROSITE" id="PS50110"/>
    </source>
</evidence>
<name>A0A110B5Z6_HALHR</name>
<evidence type="ECO:0000313" key="10">
    <source>
        <dbReference type="EMBL" id="BAU58828.1"/>
    </source>
</evidence>
<feature type="active site" evidence="4 5">
    <location>
        <position position="346"/>
    </location>
</feature>
<sequence length="401" mass="43055">MSIRVLVVDDSGFFRRRIRAMVESHPKLHVCGEATNGKEAITLTERLCPDVITMDIEMPELDGISAVREIMRRRPTPVLMFSSLTYEGAKSTLEALEAGASDFIPKRFADVSGDSEQIERQLCDRLVELGGGARGGGRRRGEAAAAAVTRTAQDKTKSPEPGALRSSKPVTRQRGEQEVAQPPVPSRDKDPGAVADRKSSRRRRSEVRAPRLADLEAIVIGCSTGGPVALQQVLTALPANFPVPILAVQHMPASFTPAFAERLNELCRVTVREAQEGDVLRRGEVLLAPGGKHIGVRGRSGALTVYTHEGSSEHYYKPSVDIAFAEIARLAPGGVLGIVLTGMGSDGAKGAKVLKDQGSWVWSQDEATSVIYGMPAAVAKAGLSDQVLPLDQIGIELSRLR</sequence>
<evidence type="ECO:0000256" key="3">
    <source>
        <dbReference type="ARBA" id="ARBA00048267"/>
    </source>
</evidence>
<feature type="compositionally biased region" description="Basic and acidic residues" evidence="7">
    <location>
        <begin position="186"/>
        <end position="198"/>
    </location>
</feature>
<dbReference type="KEGG" id="hhk:HH1059_21180"/>
<accession>A0A110B5Z6</accession>
<feature type="active site" evidence="4 5">
    <location>
        <position position="250"/>
    </location>
</feature>
<comment type="subcellular location">
    <subcellularLocation>
        <location evidence="4">Cytoplasm</location>
    </subcellularLocation>
</comment>
<proteinExistence type="inferred from homology"/>
<evidence type="ECO:0000259" key="9">
    <source>
        <dbReference type="PROSITE" id="PS50122"/>
    </source>
</evidence>
<dbReference type="CDD" id="cd16432">
    <property type="entry name" value="CheB_Rec"/>
    <property type="match status" value="1"/>
</dbReference>
<dbReference type="PROSITE" id="PS50110">
    <property type="entry name" value="RESPONSE_REGULATORY"/>
    <property type="match status" value="1"/>
</dbReference>
<dbReference type="SUPFAM" id="SSF52172">
    <property type="entry name" value="CheY-like"/>
    <property type="match status" value="1"/>
</dbReference>
<dbReference type="InterPro" id="IPR035909">
    <property type="entry name" value="CheB_C"/>
</dbReference>
<dbReference type="PIRSF" id="PIRSF000876">
    <property type="entry name" value="RR_chemtxs_CheB"/>
    <property type="match status" value="1"/>
</dbReference>
<keyword evidence="4 6" id="KW-0597">Phosphoprotein</keyword>
<comment type="similarity">
    <text evidence="4">Belongs to the CheB family.</text>
</comment>
<feature type="region of interest" description="Disordered" evidence="7">
    <location>
        <begin position="130"/>
        <end position="208"/>
    </location>
</feature>
<dbReference type="Pfam" id="PF00072">
    <property type="entry name" value="Response_reg"/>
    <property type="match status" value="1"/>
</dbReference>
<dbReference type="HAMAP" id="MF_00099">
    <property type="entry name" value="CheB_chemtxs"/>
    <property type="match status" value="1"/>
</dbReference>
<evidence type="ECO:0000256" key="5">
    <source>
        <dbReference type="PROSITE-ProRule" id="PRU00050"/>
    </source>
</evidence>
<dbReference type="PANTHER" id="PTHR42872">
    <property type="entry name" value="PROTEIN-GLUTAMATE METHYLESTERASE/PROTEIN-GLUTAMINE GLUTAMINASE"/>
    <property type="match status" value="1"/>
</dbReference>
<dbReference type="InterPro" id="IPR001789">
    <property type="entry name" value="Sig_transdc_resp-reg_receiver"/>
</dbReference>
<dbReference type="CDD" id="cd17541">
    <property type="entry name" value="REC_CheB-like"/>
    <property type="match status" value="1"/>
</dbReference>
<dbReference type="GO" id="GO:0008984">
    <property type="term" value="F:protein-glutamate methylesterase activity"/>
    <property type="evidence" value="ECO:0007669"/>
    <property type="project" value="UniProtKB-UniRule"/>
</dbReference>
<dbReference type="InterPro" id="IPR011006">
    <property type="entry name" value="CheY-like_superfamily"/>
</dbReference>
<feature type="domain" description="Response regulatory" evidence="8">
    <location>
        <begin position="4"/>
        <end position="121"/>
    </location>
</feature>
<comment type="PTM">
    <text evidence="4">Phosphorylated by CheA. Phosphorylation of the N-terminal regulatory domain activates the methylesterase activity.</text>
</comment>
<dbReference type="Gene3D" id="3.40.50.180">
    <property type="entry name" value="Methylesterase CheB, C-terminal domain"/>
    <property type="match status" value="1"/>
</dbReference>
<organism evidence="10 11">
    <name type="scientific">Halorhodospira halochloris</name>
    <name type="common">Ectothiorhodospira halochloris</name>
    <dbReference type="NCBI Taxonomy" id="1052"/>
    <lineage>
        <taxon>Bacteria</taxon>
        <taxon>Pseudomonadati</taxon>
        <taxon>Pseudomonadota</taxon>
        <taxon>Gammaproteobacteria</taxon>
        <taxon>Chromatiales</taxon>
        <taxon>Ectothiorhodospiraceae</taxon>
        <taxon>Halorhodospira</taxon>
    </lineage>
</organism>
<comment type="domain">
    <text evidence="4">Contains a C-terminal catalytic domain, and an N-terminal region which modulates catalytic activity.</text>
</comment>
<comment type="function">
    <text evidence="4">Involved in chemotaxis. Part of a chemotaxis signal transduction system that modulates chemotaxis in response to various stimuli. Catalyzes the demethylation of specific methylglutamate residues introduced into the chemoreceptors (methyl-accepting chemotaxis proteins or MCP) by CheR. Also mediates the irreversible deamidation of specific glutamine residues to glutamic acid.</text>
</comment>
<evidence type="ECO:0000256" key="4">
    <source>
        <dbReference type="HAMAP-Rule" id="MF_00099"/>
    </source>
</evidence>
<keyword evidence="1 4" id="KW-0145">Chemotaxis</keyword>
<dbReference type="EC" id="3.5.1.44" evidence="4"/>
<dbReference type="InterPro" id="IPR000673">
    <property type="entry name" value="Sig_transdc_resp-reg_Me-estase"/>
</dbReference>
<evidence type="ECO:0000256" key="2">
    <source>
        <dbReference type="ARBA" id="ARBA00022801"/>
    </source>
</evidence>
<evidence type="ECO:0000256" key="1">
    <source>
        <dbReference type="ARBA" id="ARBA00022500"/>
    </source>
</evidence>
<feature type="domain" description="CheB-type methylesterase" evidence="9">
    <location>
        <begin position="211"/>
        <end position="397"/>
    </location>
</feature>
<dbReference type="SMART" id="SM00448">
    <property type="entry name" value="REC"/>
    <property type="match status" value="1"/>
</dbReference>
<dbReference type="Pfam" id="PF01339">
    <property type="entry name" value="CheB_methylest"/>
    <property type="match status" value="1"/>
</dbReference>
<reference evidence="10" key="1">
    <citation type="submission" date="2016-02" db="EMBL/GenBank/DDBJ databases">
        <title>Halorhodospira halochloris DSM-1059 complete genome, version 2.</title>
        <authorList>
            <person name="Tsukatani Y."/>
        </authorList>
    </citation>
    <scope>NUCLEOTIDE SEQUENCE</scope>
    <source>
        <strain evidence="10">DSM 1059</strain>
    </source>
</reference>
<dbReference type="PANTHER" id="PTHR42872:SF3">
    <property type="entry name" value="PROTEIN-GLUTAMATE METHYLESTERASE_PROTEIN-GLUTAMINE GLUTAMINASE 1"/>
    <property type="match status" value="1"/>
</dbReference>
<dbReference type="InterPro" id="IPR008248">
    <property type="entry name" value="CheB-like"/>
</dbReference>
<dbReference type="EC" id="3.1.1.61" evidence="4"/>
<dbReference type="AlphaFoldDB" id="A0A110B5Z6"/>
<evidence type="ECO:0000256" key="7">
    <source>
        <dbReference type="SAM" id="MobiDB-lite"/>
    </source>
</evidence>
<dbReference type="GO" id="GO:0006935">
    <property type="term" value="P:chemotaxis"/>
    <property type="evidence" value="ECO:0007669"/>
    <property type="project" value="UniProtKB-UniRule"/>
</dbReference>
<dbReference type="GO" id="GO:0000156">
    <property type="term" value="F:phosphorelay response regulator activity"/>
    <property type="evidence" value="ECO:0007669"/>
    <property type="project" value="InterPro"/>
</dbReference>
<dbReference type="Gene3D" id="3.40.50.2300">
    <property type="match status" value="1"/>
</dbReference>
<gene>
    <name evidence="4" type="primary">cheB</name>
    <name evidence="10" type="synonym">cheB3</name>
    <name evidence="10" type="ORF">HH1059_21180</name>
</gene>
<dbReference type="EMBL" id="AP017372">
    <property type="protein sequence ID" value="BAU58828.1"/>
    <property type="molecule type" value="Genomic_DNA"/>
</dbReference>
<keyword evidence="2 4" id="KW-0378">Hydrolase</keyword>
<dbReference type="Proteomes" id="UP000218890">
    <property type="component" value="Chromosome"/>
</dbReference>
<evidence type="ECO:0000256" key="6">
    <source>
        <dbReference type="PROSITE-ProRule" id="PRU00169"/>
    </source>
</evidence>
<dbReference type="RefSeq" id="WP_096410122.1">
    <property type="nucleotide sequence ID" value="NZ_AP017372.2"/>
</dbReference>